<gene>
    <name evidence="8" type="ORF">MCOR_8937</name>
</gene>
<dbReference type="SMART" id="SM00506">
    <property type="entry name" value="A1pp"/>
    <property type="match status" value="2"/>
</dbReference>
<dbReference type="GO" id="GO:0003714">
    <property type="term" value="F:transcription corepressor activity"/>
    <property type="evidence" value="ECO:0007669"/>
    <property type="project" value="TreeGrafter"/>
</dbReference>
<proteinExistence type="predicted"/>
<feature type="compositionally biased region" description="Polar residues" evidence="6">
    <location>
        <begin position="396"/>
        <end position="415"/>
    </location>
</feature>
<dbReference type="GO" id="GO:0003950">
    <property type="term" value="F:NAD+ poly-ADP-ribosyltransferase activity"/>
    <property type="evidence" value="ECO:0007669"/>
    <property type="project" value="UniProtKB-EC"/>
</dbReference>
<dbReference type="PANTHER" id="PTHR14453:SF70">
    <property type="entry name" value="PROTEIN MONO-ADP-RIBOSYLTRANSFERASE PARP9"/>
    <property type="match status" value="1"/>
</dbReference>
<feature type="domain" description="Macro" evidence="7">
    <location>
        <begin position="686"/>
        <end position="875"/>
    </location>
</feature>
<sequence length="1127" mass="127665">MGIFFITDFRESVRYFEFRPEKGVMMLFLPPRKCNMDQKKEILCTIFDNLHSQLPTVKHGYQHIALCLNEPQKHEWQWQTFLKQLLLSRDKYNVVIPLVILEPSKQIFSEASVVIQNYLSTIWNKQKLRIQIQVKSGELVKEKVGAIVNSANDDLTLNSGAVSKSILTAAGDDIQKECERIMRKRKIIRLSSRDVVVTKGYSLPCEFVLHGALAQWYQETLGDFVYNCLSEAEKYQLTSVAFPSLGTGNLKYPPDRVASIMFETVNRYAMSTNLGSLQNVIFVIYSQDTKSLQAFQDVQNIQEKARQCDVTLEKCPNPCFIRVTVAGASKDEVEQTFSVLQNNIKERRHKHVPDLQEPAEVFMNRGEAFEDNQETSAIGDDRMEINSLLETEPTCMPNQSETSKESNSIQNPQNENGNVSILIRILLPENQYDSLVKELGKHNIHANQVIWCPYTPQEARIKMPDDTCAQRLIEALKSDERYKPSICSLEAVVNIKARLSSQLADFLRERKGLYEQLKKQSGVDVVIDKDDSTTLTGCLSEISAARGILLRWKDESTIPMVFEDLTATKQTKEEEKISLKYPIQMKQELKDEELDDETVVVEPIAARTVVAEDNSLRIFVTNPSSNTQEEFPLLRGNNQLGEYFTDKLSLDKGNTRKQTNKDTFNRQNSNIAYGASGVQKFYTANDDSLMMTTKEGIEVFVYEGDMCNLNVDCIVNSSNEYMNHSYGLSAVISKAAGPHFTQECQRFIKKYSSLSGNNVCVTSSGNLKNYKNILHVCSPVWNKRASKDAFFKGLSEVIEKSLEEANKLGMKSIAIPAVGSGGRGGPSQLCFSTYPNGVILFSSKHGKASTLREVHFVDINAEVVNLMQVACLLNPKEQGTEVKHKLQKISESVKETFVSYIGEDDATANFMNIHLANKFNVTICNGPLFSAYKHRHMKADEIAEFENTAVVITEDTEFCGKSRSASHCLQRGGNDFCRWYEQLKMGKEKKKIGKACHSFGDHNLHYGGVIYAVMPSEHKKALNKKSTEQMHFFSILSECCRSVLKLAERWKIQHVCMPVLGEDFYSVTDSWFVEKCVVDMMQELREFAKKRKDQQPMLVHVGTRPTSVAYQAFVNETYEKVCNSIIC</sequence>
<dbReference type="EMBL" id="CACVKT020001632">
    <property type="protein sequence ID" value="CAC5369925.1"/>
    <property type="molecule type" value="Genomic_DNA"/>
</dbReference>
<dbReference type="InterPro" id="IPR043472">
    <property type="entry name" value="Macro_dom-like"/>
</dbReference>
<dbReference type="InterPro" id="IPR002589">
    <property type="entry name" value="Macro_dom"/>
</dbReference>
<organism evidence="8 9">
    <name type="scientific">Mytilus coruscus</name>
    <name type="common">Sea mussel</name>
    <dbReference type="NCBI Taxonomy" id="42192"/>
    <lineage>
        <taxon>Eukaryota</taxon>
        <taxon>Metazoa</taxon>
        <taxon>Spiralia</taxon>
        <taxon>Lophotrochozoa</taxon>
        <taxon>Mollusca</taxon>
        <taxon>Bivalvia</taxon>
        <taxon>Autobranchia</taxon>
        <taxon>Pteriomorphia</taxon>
        <taxon>Mytilida</taxon>
        <taxon>Mytiloidea</taxon>
        <taxon>Mytilidae</taxon>
        <taxon>Mytilinae</taxon>
        <taxon>Mytilus</taxon>
    </lineage>
</organism>
<comment type="subcellular location">
    <subcellularLocation>
        <location evidence="1">Nucleus</location>
    </subcellularLocation>
</comment>
<dbReference type="GO" id="GO:0005634">
    <property type="term" value="C:nucleus"/>
    <property type="evidence" value="ECO:0007669"/>
    <property type="project" value="UniProtKB-SubCell"/>
</dbReference>
<dbReference type="EC" id="2.4.2.30" evidence="8"/>
<keyword evidence="5" id="KW-0539">Nucleus</keyword>
<dbReference type="Pfam" id="PF01661">
    <property type="entry name" value="Macro"/>
    <property type="match status" value="2"/>
</dbReference>
<feature type="domain" description="Macro" evidence="7">
    <location>
        <begin position="119"/>
        <end position="301"/>
    </location>
</feature>
<dbReference type="Gene3D" id="3.40.220.10">
    <property type="entry name" value="Leucine Aminopeptidase, subunit E, domain 1"/>
    <property type="match status" value="3"/>
</dbReference>
<dbReference type="InterPro" id="IPR052056">
    <property type="entry name" value="Mono-ARTD/PARP"/>
</dbReference>
<evidence type="ECO:0000256" key="2">
    <source>
        <dbReference type="ARBA" id="ARBA00022676"/>
    </source>
</evidence>
<evidence type="ECO:0000256" key="3">
    <source>
        <dbReference type="ARBA" id="ARBA00022679"/>
    </source>
</evidence>
<dbReference type="GO" id="GO:0005737">
    <property type="term" value="C:cytoplasm"/>
    <property type="evidence" value="ECO:0007669"/>
    <property type="project" value="TreeGrafter"/>
</dbReference>
<dbReference type="Proteomes" id="UP000507470">
    <property type="component" value="Unassembled WGS sequence"/>
</dbReference>
<evidence type="ECO:0000256" key="6">
    <source>
        <dbReference type="SAM" id="MobiDB-lite"/>
    </source>
</evidence>
<evidence type="ECO:0000256" key="1">
    <source>
        <dbReference type="ARBA" id="ARBA00004123"/>
    </source>
</evidence>
<evidence type="ECO:0000259" key="7">
    <source>
        <dbReference type="PROSITE" id="PS51154"/>
    </source>
</evidence>
<dbReference type="GO" id="GO:1990404">
    <property type="term" value="F:NAD+-protein mono-ADP-ribosyltransferase activity"/>
    <property type="evidence" value="ECO:0007669"/>
    <property type="project" value="TreeGrafter"/>
</dbReference>
<name>A0A6J8ALT7_MYTCO</name>
<dbReference type="GO" id="GO:0070212">
    <property type="term" value="P:protein poly-ADP-ribosylation"/>
    <property type="evidence" value="ECO:0007669"/>
    <property type="project" value="TreeGrafter"/>
</dbReference>
<protein>
    <submittedName>
        <fullName evidence="8">PARP10_14_15</fullName>
        <ecNumber evidence="8">2.4.2.30</ecNumber>
    </submittedName>
</protein>
<evidence type="ECO:0000256" key="4">
    <source>
        <dbReference type="ARBA" id="ARBA00023027"/>
    </source>
</evidence>
<dbReference type="GO" id="GO:0010629">
    <property type="term" value="P:negative regulation of gene expression"/>
    <property type="evidence" value="ECO:0007669"/>
    <property type="project" value="TreeGrafter"/>
</dbReference>
<evidence type="ECO:0000256" key="5">
    <source>
        <dbReference type="ARBA" id="ARBA00023242"/>
    </source>
</evidence>
<keyword evidence="4" id="KW-0520">NAD</keyword>
<keyword evidence="9" id="KW-1185">Reference proteome</keyword>
<accession>A0A6J8ALT7</accession>
<dbReference type="SUPFAM" id="SSF52949">
    <property type="entry name" value="Macro domain-like"/>
    <property type="match status" value="3"/>
</dbReference>
<reference evidence="8 9" key="1">
    <citation type="submission" date="2020-06" db="EMBL/GenBank/DDBJ databases">
        <authorList>
            <person name="Li R."/>
            <person name="Bekaert M."/>
        </authorList>
    </citation>
    <scope>NUCLEOTIDE SEQUENCE [LARGE SCALE GENOMIC DNA]</scope>
    <source>
        <strain evidence="9">wild</strain>
    </source>
</reference>
<dbReference type="PANTHER" id="PTHR14453">
    <property type="entry name" value="PARP/ZINC FINGER CCCH TYPE DOMAIN CONTAINING PROTEIN"/>
    <property type="match status" value="1"/>
</dbReference>
<dbReference type="OrthoDB" id="6161610at2759"/>
<dbReference type="AlphaFoldDB" id="A0A6J8ALT7"/>
<evidence type="ECO:0000313" key="9">
    <source>
        <dbReference type="Proteomes" id="UP000507470"/>
    </source>
</evidence>
<keyword evidence="2 8" id="KW-0328">Glycosyltransferase</keyword>
<keyword evidence="3 8" id="KW-0808">Transferase</keyword>
<evidence type="ECO:0000313" key="8">
    <source>
        <dbReference type="EMBL" id="CAC5369925.1"/>
    </source>
</evidence>
<dbReference type="PROSITE" id="PS51154">
    <property type="entry name" value="MACRO"/>
    <property type="match status" value="2"/>
</dbReference>
<feature type="region of interest" description="Disordered" evidence="6">
    <location>
        <begin position="393"/>
        <end position="415"/>
    </location>
</feature>